<evidence type="ECO:0000313" key="3">
    <source>
        <dbReference type="EMBL" id="MFC4629585.1"/>
    </source>
</evidence>
<dbReference type="EMBL" id="JBHSFI010000005">
    <property type="protein sequence ID" value="MFC4629585.1"/>
    <property type="molecule type" value="Genomic_DNA"/>
</dbReference>
<accession>A0ABV9HL69</accession>
<dbReference type="PROSITE" id="PS51257">
    <property type="entry name" value="PROKAR_LIPOPROTEIN"/>
    <property type="match status" value="1"/>
</dbReference>
<evidence type="ECO:0008006" key="5">
    <source>
        <dbReference type="Google" id="ProtNLM"/>
    </source>
</evidence>
<evidence type="ECO:0000256" key="2">
    <source>
        <dbReference type="SAM" id="SignalP"/>
    </source>
</evidence>
<organism evidence="3 4">
    <name type="scientific">Promicromonospora alba</name>
    <dbReference type="NCBI Taxonomy" id="1616110"/>
    <lineage>
        <taxon>Bacteria</taxon>
        <taxon>Bacillati</taxon>
        <taxon>Actinomycetota</taxon>
        <taxon>Actinomycetes</taxon>
        <taxon>Micrococcales</taxon>
        <taxon>Promicromonosporaceae</taxon>
        <taxon>Promicromonospora</taxon>
    </lineage>
</organism>
<keyword evidence="4" id="KW-1185">Reference proteome</keyword>
<name>A0ABV9HL69_9MICO</name>
<feature type="region of interest" description="Disordered" evidence="1">
    <location>
        <begin position="32"/>
        <end position="63"/>
    </location>
</feature>
<reference evidence="4" key="1">
    <citation type="journal article" date="2019" name="Int. J. Syst. Evol. Microbiol.">
        <title>The Global Catalogue of Microorganisms (GCM) 10K type strain sequencing project: providing services to taxonomists for standard genome sequencing and annotation.</title>
        <authorList>
            <consortium name="The Broad Institute Genomics Platform"/>
            <consortium name="The Broad Institute Genome Sequencing Center for Infectious Disease"/>
            <person name="Wu L."/>
            <person name="Ma J."/>
        </authorList>
    </citation>
    <scope>NUCLEOTIDE SEQUENCE [LARGE SCALE GENOMIC DNA]</scope>
    <source>
        <strain evidence="4">CCUG 42722</strain>
    </source>
</reference>
<feature type="compositionally biased region" description="Low complexity" evidence="1">
    <location>
        <begin position="32"/>
        <end position="58"/>
    </location>
</feature>
<proteinExistence type="predicted"/>
<feature type="chain" id="PRO_5046045646" description="Lipoprotein" evidence="2">
    <location>
        <begin position="21"/>
        <end position="207"/>
    </location>
</feature>
<keyword evidence="2" id="KW-0732">Signal</keyword>
<gene>
    <name evidence="3" type="ORF">ACFO6V_15165</name>
</gene>
<evidence type="ECO:0000256" key="1">
    <source>
        <dbReference type="SAM" id="MobiDB-lite"/>
    </source>
</evidence>
<protein>
    <recommendedName>
        <fullName evidence="5">Lipoprotein</fullName>
    </recommendedName>
</protein>
<comment type="caution">
    <text evidence="3">The sequence shown here is derived from an EMBL/GenBank/DDBJ whole genome shotgun (WGS) entry which is preliminary data.</text>
</comment>
<sequence>MARPNLPTSAFGVIACTALAVVLSGCSGQSDAPASASPAASASASASPTGSPTPTDPAEAAKQERIADALRRYEEYLEIDEKHQKAGTHGYEDVALYVGHPDIHSNEQMKWDYIAEHGIKMVGDRKPIVSVVDARYDGNPLANTVSGHRVHLDLCVNATGFEFVDAGGEVVPVTDPGPDQSVLKVVMQGQPGEQWTINKITSTKKSC</sequence>
<feature type="signal peptide" evidence="2">
    <location>
        <begin position="1"/>
        <end position="20"/>
    </location>
</feature>
<evidence type="ECO:0000313" key="4">
    <source>
        <dbReference type="Proteomes" id="UP001596011"/>
    </source>
</evidence>
<dbReference type="RefSeq" id="WP_377136641.1">
    <property type="nucleotide sequence ID" value="NZ_JBHSFI010000005.1"/>
</dbReference>
<dbReference type="Proteomes" id="UP001596011">
    <property type="component" value="Unassembled WGS sequence"/>
</dbReference>